<evidence type="ECO:0000313" key="2">
    <source>
        <dbReference type="EMBL" id="KAL3698086.1"/>
    </source>
</evidence>
<gene>
    <name evidence="2" type="ORF">R1sor_012162</name>
</gene>
<reference evidence="2 3" key="1">
    <citation type="submission" date="2024-09" db="EMBL/GenBank/DDBJ databases">
        <title>Chromosome-scale assembly of Riccia sorocarpa.</title>
        <authorList>
            <person name="Paukszto L."/>
        </authorList>
    </citation>
    <scope>NUCLEOTIDE SEQUENCE [LARGE SCALE GENOMIC DNA]</scope>
    <source>
        <strain evidence="2">LP-2024</strain>
        <tissue evidence="2">Aerial parts of the thallus</tissue>
    </source>
</reference>
<dbReference type="EMBL" id="JBJQOH010000002">
    <property type="protein sequence ID" value="KAL3698086.1"/>
    <property type="molecule type" value="Genomic_DNA"/>
</dbReference>
<proteinExistence type="predicted"/>
<dbReference type="AlphaFoldDB" id="A0ABD3I488"/>
<protein>
    <submittedName>
        <fullName evidence="2">Uncharacterized protein</fullName>
    </submittedName>
</protein>
<comment type="caution">
    <text evidence="2">The sequence shown here is derived from an EMBL/GenBank/DDBJ whole genome shotgun (WGS) entry which is preliminary data.</text>
</comment>
<evidence type="ECO:0000256" key="1">
    <source>
        <dbReference type="SAM" id="MobiDB-lite"/>
    </source>
</evidence>
<organism evidence="2 3">
    <name type="scientific">Riccia sorocarpa</name>
    <dbReference type="NCBI Taxonomy" id="122646"/>
    <lineage>
        <taxon>Eukaryota</taxon>
        <taxon>Viridiplantae</taxon>
        <taxon>Streptophyta</taxon>
        <taxon>Embryophyta</taxon>
        <taxon>Marchantiophyta</taxon>
        <taxon>Marchantiopsida</taxon>
        <taxon>Marchantiidae</taxon>
        <taxon>Marchantiales</taxon>
        <taxon>Ricciaceae</taxon>
        <taxon>Riccia</taxon>
    </lineage>
</organism>
<feature type="region of interest" description="Disordered" evidence="1">
    <location>
        <begin position="152"/>
        <end position="175"/>
    </location>
</feature>
<evidence type="ECO:0000313" key="3">
    <source>
        <dbReference type="Proteomes" id="UP001633002"/>
    </source>
</evidence>
<keyword evidence="3" id="KW-1185">Reference proteome</keyword>
<accession>A0ABD3I488</accession>
<sequence length="396" mass="45498">MANKVNLKSSHDELVITKSNVRIFVTDDELVKSFVPTIKLRGGEVISYRQHMRNERLKIMVDCTDTAMLNAVNGAYAEWEPDNYKRTGPLSRGSKLDFTKTFAKLLWAKAHLLNETELTLGGLDVPVDADVKPRVKLHDYWRAPNAAHYSDRPVGRKRSRLHTESDELSTEEEPTWVQRGGPVFGRAYGAFQSAKKAFKEVEEGLKGTDMWLLKEADGGDTRIQLLKENYKLRCDTENLQEKIRLMENSERDYQGKIRMMEDSESQRREEIKRMGVAHSCEVESLQRNITGLKSAQTILEESFNMRIAQLEDSERQTQGLNKILLVEIIGLNKEKEKFTKITEVFFGQSKQALDKVTEVENYVEEQERRNGLLVKDLRKEINELKISLNLDMCGVP</sequence>
<name>A0ABD3I488_9MARC</name>
<dbReference type="Proteomes" id="UP001633002">
    <property type="component" value="Unassembled WGS sequence"/>
</dbReference>